<name>A0AAV4PP74_CAEEX</name>
<dbReference type="Proteomes" id="UP001054945">
    <property type="component" value="Unassembled WGS sequence"/>
</dbReference>
<dbReference type="AlphaFoldDB" id="A0AAV4PP74"/>
<evidence type="ECO:0000313" key="2">
    <source>
        <dbReference type="Proteomes" id="UP001054945"/>
    </source>
</evidence>
<reference evidence="1 2" key="1">
    <citation type="submission" date="2021-06" db="EMBL/GenBank/DDBJ databases">
        <title>Caerostris extrusa draft genome.</title>
        <authorList>
            <person name="Kono N."/>
            <person name="Arakawa K."/>
        </authorList>
    </citation>
    <scope>NUCLEOTIDE SEQUENCE [LARGE SCALE GENOMIC DNA]</scope>
</reference>
<comment type="caution">
    <text evidence="1">The sequence shown here is derived from an EMBL/GenBank/DDBJ whole genome shotgun (WGS) entry which is preliminary data.</text>
</comment>
<sequence>MYCIKGQSICLQLRRHPEDIHTLNGAFLPSSLEETVLLNGDKVRIVKGVDGHPGVYVSSVYLSLTASWMCLSLELRMADASPRLFFKTLTQAYVKA</sequence>
<accession>A0AAV4PP74</accession>
<dbReference type="EMBL" id="BPLR01004794">
    <property type="protein sequence ID" value="GIX97571.1"/>
    <property type="molecule type" value="Genomic_DNA"/>
</dbReference>
<keyword evidence="2" id="KW-1185">Reference proteome</keyword>
<protein>
    <submittedName>
        <fullName evidence="1">Uncharacterized protein</fullName>
    </submittedName>
</protein>
<evidence type="ECO:0000313" key="1">
    <source>
        <dbReference type="EMBL" id="GIX97571.1"/>
    </source>
</evidence>
<organism evidence="1 2">
    <name type="scientific">Caerostris extrusa</name>
    <name type="common">Bark spider</name>
    <name type="synonym">Caerostris bankana</name>
    <dbReference type="NCBI Taxonomy" id="172846"/>
    <lineage>
        <taxon>Eukaryota</taxon>
        <taxon>Metazoa</taxon>
        <taxon>Ecdysozoa</taxon>
        <taxon>Arthropoda</taxon>
        <taxon>Chelicerata</taxon>
        <taxon>Arachnida</taxon>
        <taxon>Araneae</taxon>
        <taxon>Araneomorphae</taxon>
        <taxon>Entelegynae</taxon>
        <taxon>Araneoidea</taxon>
        <taxon>Araneidae</taxon>
        <taxon>Caerostris</taxon>
    </lineage>
</organism>
<proteinExistence type="predicted"/>
<gene>
    <name evidence="1" type="ORF">CEXT_631091</name>
</gene>